<organism evidence="1">
    <name type="scientific">hydrothermal vent metagenome</name>
    <dbReference type="NCBI Taxonomy" id="652676"/>
    <lineage>
        <taxon>unclassified sequences</taxon>
        <taxon>metagenomes</taxon>
        <taxon>ecological metagenomes</taxon>
    </lineage>
</organism>
<dbReference type="Pfam" id="PF04405">
    <property type="entry name" value="ScdA_N"/>
    <property type="match status" value="1"/>
</dbReference>
<protein>
    <recommendedName>
        <fullName evidence="2">DUF1858 domain-containing protein</fullName>
    </recommendedName>
</protein>
<dbReference type="Gene3D" id="1.10.3910.10">
    <property type="entry name" value="SP0561-like"/>
    <property type="match status" value="1"/>
</dbReference>
<gene>
    <name evidence="1" type="ORF">MNBD_DELTA02-506</name>
</gene>
<accession>A0A3B0VJK4</accession>
<evidence type="ECO:0000313" key="1">
    <source>
        <dbReference type="EMBL" id="VAW36999.1"/>
    </source>
</evidence>
<name>A0A3B0VJK4_9ZZZZ</name>
<dbReference type="EMBL" id="UOEZ01000048">
    <property type="protein sequence ID" value="VAW36999.1"/>
    <property type="molecule type" value="Genomic_DNA"/>
</dbReference>
<dbReference type="SUPFAM" id="SSF140683">
    <property type="entry name" value="SP0561-like"/>
    <property type="match status" value="1"/>
</dbReference>
<dbReference type="InterPro" id="IPR038062">
    <property type="entry name" value="ScdA-like_N_sf"/>
</dbReference>
<reference evidence="1" key="1">
    <citation type="submission" date="2018-06" db="EMBL/GenBank/DDBJ databases">
        <authorList>
            <person name="Zhirakovskaya E."/>
        </authorList>
    </citation>
    <scope>NUCLEOTIDE SEQUENCE</scope>
</reference>
<evidence type="ECO:0008006" key="2">
    <source>
        <dbReference type="Google" id="ProtNLM"/>
    </source>
</evidence>
<sequence>MADISITKDQIVNEVIKEHPSTIGVFTRYAIDSCCGGAASIETSAKRDGADLGKLLSELNKAANS</sequence>
<proteinExistence type="predicted"/>
<dbReference type="InterPro" id="IPR019903">
    <property type="entry name" value="RIC_family"/>
</dbReference>
<dbReference type="AlphaFoldDB" id="A0A3B0VJK4"/>